<dbReference type="Pfam" id="PF23774">
    <property type="entry name" value="TPR_GEMI5"/>
    <property type="match status" value="1"/>
</dbReference>
<feature type="region of interest" description="Disordered" evidence="1">
    <location>
        <begin position="516"/>
        <end position="542"/>
    </location>
</feature>
<proteinExistence type="predicted"/>
<dbReference type="RefSeq" id="XP_029644130.1">
    <property type="nucleotide sequence ID" value="XM_029788270.2"/>
</dbReference>
<dbReference type="PANTHER" id="PTHR46362:SF1">
    <property type="entry name" value="GEM-ASSOCIATED PROTEIN 5"/>
    <property type="match status" value="1"/>
</dbReference>
<evidence type="ECO:0000313" key="5">
    <source>
        <dbReference type="RefSeq" id="XP_029644130.1"/>
    </source>
</evidence>
<feature type="region of interest" description="Disordered" evidence="1">
    <location>
        <begin position="555"/>
        <end position="602"/>
    </location>
</feature>
<dbReference type="Proteomes" id="UP000515154">
    <property type="component" value="Linkage group LG13"/>
</dbReference>
<feature type="compositionally biased region" description="Polar residues" evidence="1">
    <location>
        <begin position="555"/>
        <end position="566"/>
    </location>
</feature>
<feature type="domain" description="Gem-associated protein 5 RBS" evidence="3">
    <location>
        <begin position="331"/>
        <end position="434"/>
    </location>
</feature>
<sequence>MEQHGRESTLKDIVNLAKKTYDPDSIREPLEFHLGFFLGRREAYELLKIEGQSHIDHDNMEYHLHMEIWKGNITTALTWAKEREELSDWLVAMAPLASHGTWLTVCEDYAYQLESDGEYHKAVTYLVACHRIYEAIDLFKRHRLFKEAVTFAKVRLSPVDPVFEDLYSMWAQQLAKEGNYEQAAKCYLAIKQVQDASRCLTKRTDHVCMRTAAHISLLAMEKQNGLLLAQRVIHQYLQKMQYQEAYNFTQEHSNLKVFTLVISMHELMMSELLTLMPSVVYAKDSSVFVLHKRRMTSLTGSKTLLPDFILDSNDIDPLCPWKPYLINKHTFFNHVLRSWHQCLDVDLESSSVEDMYKIFNTLISGRQSFVNIDQLLMQNCMDLTLCMLSLLQGETTAAIKHLLQAMVNLHDASQYQLLQIISQLCLPQGPKYLLKLQQEVTAVRVLITIDKSGDDLSKLDTTLKMNTTKRYLSDLKDDNQVFNSSLRCRELDCVRAYYYIGVLRYLFDRQQSLESKTIPSQQSAVSKMVHTQSRTDEDNNPYTLFQPLHELESMNQTQDNSPVEKTNNNNSSGSNNNNNIADSHSDGINTNQNNNKQTSNNQECCYDNRARTDFKLTFHKFRYLSKCLLWDIQGKRFALTEKLGYIHRAISQLLLEQKPKNDKTDSGTILCEKNGKSNSNNENFQKTEDIPSQENVRLQTPDLIPTGHETSIPSPLQSGASSPTEIKELPLPINEILVDEPSAHVPNVSHCLSPCQEDEPYKAVTKPRKVLWKDELPASNHLCPLHRKYVNVPDVWYDYTVDEKYTKPYVTMAILQDEQELVMSELKQGPENPTQILFPRPLSSAQLLLTVIWNCEDFDRLEKTQLIDETVSWALKYSLTSAQQKIFHNLKDQMKI</sequence>
<protein>
    <submittedName>
        <fullName evidence="5">Uncharacterized protein LOC115218449 isoform X1</fullName>
    </submittedName>
</protein>
<feature type="compositionally biased region" description="Polar residues" evidence="1">
    <location>
        <begin position="516"/>
        <end position="532"/>
    </location>
</feature>
<feature type="compositionally biased region" description="Low complexity" evidence="1">
    <location>
        <begin position="567"/>
        <end position="579"/>
    </location>
</feature>
<evidence type="ECO:0000313" key="4">
    <source>
        <dbReference type="Proteomes" id="UP000515154"/>
    </source>
</evidence>
<dbReference type="Pfam" id="PF23777">
    <property type="entry name" value="GEMI5_RBS"/>
    <property type="match status" value="1"/>
</dbReference>
<dbReference type="GO" id="GO:0003730">
    <property type="term" value="F:mRNA 3'-UTR binding"/>
    <property type="evidence" value="ECO:0007669"/>
    <property type="project" value="TreeGrafter"/>
</dbReference>
<dbReference type="InterPro" id="IPR052640">
    <property type="entry name" value="Gemin-5"/>
</dbReference>
<dbReference type="InterPro" id="IPR056420">
    <property type="entry name" value="GEMI5_RBS"/>
</dbReference>
<dbReference type="KEGG" id="osn:115218449"/>
<dbReference type="GO" id="GO:0032797">
    <property type="term" value="C:SMN complex"/>
    <property type="evidence" value="ECO:0007669"/>
    <property type="project" value="TreeGrafter"/>
</dbReference>
<keyword evidence="4" id="KW-1185">Reference proteome</keyword>
<dbReference type="AlphaFoldDB" id="A0A6P7T134"/>
<dbReference type="PANTHER" id="PTHR46362">
    <property type="entry name" value="GEM-ASSOCIATED PROTEIN 5"/>
    <property type="match status" value="1"/>
</dbReference>
<name>A0A6P7T134_9MOLL</name>
<feature type="domain" description="Gem-associated protein 5 TPR" evidence="2">
    <location>
        <begin position="34"/>
        <end position="240"/>
    </location>
</feature>
<feature type="compositionally biased region" description="Low complexity" evidence="1">
    <location>
        <begin position="589"/>
        <end position="602"/>
    </location>
</feature>
<feature type="region of interest" description="Disordered" evidence="1">
    <location>
        <begin position="661"/>
        <end position="686"/>
    </location>
</feature>
<accession>A0A6P7T134</accession>
<dbReference type="GO" id="GO:0005634">
    <property type="term" value="C:nucleus"/>
    <property type="evidence" value="ECO:0007669"/>
    <property type="project" value="TreeGrafter"/>
</dbReference>
<evidence type="ECO:0000256" key="1">
    <source>
        <dbReference type="SAM" id="MobiDB-lite"/>
    </source>
</evidence>
<reference evidence="5" key="1">
    <citation type="submission" date="2025-08" db="UniProtKB">
        <authorList>
            <consortium name="RefSeq"/>
        </authorList>
    </citation>
    <scope>IDENTIFICATION</scope>
</reference>
<dbReference type="GO" id="GO:0000387">
    <property type="term" value="P:spliceosomal snRNP assembly"/>
    <property type="evidence" value="ECO:0007669"/>
    <property type="project" value="TreeGrafter"/>
</dbReference>
<gene>
    <name evidence="5" type="primary">LOC115218449</name>
</gene>
<evidence type="ECO:0000259" key="2">
    <source>
        <dbReference type="Pfam" id="PF23774"/>
    </source>
</evidence>
<dbReference type="InterPro" id="IPR056421">
    <property type="entry name" value="TPR_GEMI5"/>
</dbReference>
<organism evidence="4 5">
    <name type="scientific">Octopus sinensis</name>
    <name type="common">East Asian common octopus</name>
    <dbReference type="NCBI Taxonomy" id="2607531"/>
    <lineage>
        <taxon>Eukaryota</taxon>
        <taxon>Metazoa</taxon>
        <taxon>Spiralia</taxon>
        <taxon>Lophotrochozoa</taxon>
        <taxon>Mollusca</taxon>
        <taxon>Cephalopoda</taxon>
        <taxon>Coleoidea</taxon>
        <taxon>Octopodiformes</taxon>
        <taxon>Octopoda</taxon>
        <taxon>Incirrata</taxon>
        <taxon>Octopodidae</taxon>
        <taxon>Octopus</taxon>
    </lineage>
</organism>
<evidence type="ECO:0000259" key="3">
    <source>
        <dbReference type="Pfam" id="PF23777"/>
    </source>
</evidence>